<comment type="function">
    <text evidence="12">Transposase-derived protein that may have nuclease activity. Does not have transposase activity.</text>
</comment>
<evidence type="ECO:0000256" key="4">
    <source>
        <dbReference type="ARBA" id="ARBA00006958"/>
    </source>
</evidence>
<evidence type="ECO:0000313" key="15">
    <source>
        <dbReference type="EMBL" id="NOV48094.1"/>
    </source>
</evidence>
<evidence type="ECO:0000256" key="6">
    <source>
        <dbReference type="ARBA" id="ARBA00022490"/>
    </source>
</evidence>
<dbReference type="GO" id="GO:0016787">
    <property type="term" value="F:hydrolase activity"/>
    <property type="evidence" value="ECO:0007669"/>
    <property type="project" value="UniProtKB-KW"/>
</dbReference>
<evidence type="ECO:0000256" key="11">
    <source>
        <dbReference type="ARBA" id="ARBA00030126"/>
    </source>
</evidence>
<accession>A0A6M2DQA5</accession>
<dbReference type="GO" id="GO:0046872">
    <property type="term" value="F:metal ion binding"/>
    <property type="evidence" value="ECO:0007669"/>
    <property type="project" value="UniProtKB-KW"/>
</dbReference>
<feature type="domain" description="DDE Tnp4" evidence="14">
    <location>
        <begin position="164"/>
        <end position="314"/>
    </location>
</feature>
<name>A0A6M2DQA5_XENCH</name>
<dbReference type="InterPro" id="IPR045249">
    <property type="entry name" value="HARBI1-like"/>
</dbReference>
<dbReference type="InterPro" id="IPR027806">
    <property type="entry name" value="HARBI1_dom"/>
</dbReference>
<reference evidence="15" key="1">
    <citation type="submission" date="2020-03" db="EMBL/GenBank/DDBJ databases">
        <title>Transcriptomic Profiling of the Digestive Tract of the Rat Flea, Xenopsylla cheopis, Following Blood Feeding and Infection with Yersinia pestis.</title>
        <authorList>
            <person name="Bland D.M."/>
            <person name="Martens C.A."/>
            <person name="Virtaneva K."/>
            <person name="Kanakabandi K."/>
            <person name="Long D."/>
            <person name="Rosenke R."/>
            <person name="Saturday G.A."/>
            <person name="Hoyt F.H."/>
            <person name="Bruno D.P."/>
            <person name="Ribeiro J.M.C."/>
            <person name="Hinnebusch J."/>
        </authorList>
    </citation>
    <scope>NUCLEOTIDE SEQUENCE</scope>
</reference>
<dbReference type="Pfam" id="PF13359">
    <property type="entry name" value="DDE_Tnp_4"/>
    <property type="match status" value="1"/>
</dbReference>
<protein>
    <recommendedName>
        <fullName evidence="5">Putative nuclease HARBI1</fullName>
    </recommendedName>
    <alternativeName>
        <fullName evidence="11">Harbinger transposase-derived nuclease</fullName>
    </alternativeName>
</protein>
<evidence type="ECO:0000256" key="9">
    <source>
        <dbReference type="ARBA" id="ARBA00022801"/>
    </source>
</evidence>
<dbReference type="EMBL" id="GIIL01004368">
    <property type="protein sequence ID" value="NOV48094.1"/>
    <property type="molecule type" value="Transcribed_RNA"/>
</dbReference>
<evidence type="ECO:0000256" key="10">
    <source>
        <dbReference type="ARBA" id="ARBA00023242"/>
    </source>
</evidence>
<keyword evidence="8" id="KW-0479">Metal-binding</keyword>
<comment type="cofactor">
    <cofactor evidence="1">
        <name>a divalent metal cation</name>
        <dbReference type="ChEBI" id="CHEBI:60240"/>
    </cofactor>
</comment>
<dbReference type="GO" id="GO:0005737">
    <property type="term" value="C:cytoplasm"/>
    <property type="evidence" value="ECO:0007669"/>
    <property type="project" value="UniProtKB-SubCell"/>
</dbReference>
<comment type="similarity">
    <text evidence="4">Belongs to the HARBI1 family.</text>
</comment>
<dbReference type="AlphaFoldDB" id="A0A6M2DQA5"/>
<feature type="region of interest" description="Disordered" evidence="13">
    <location>
        <begin position="1"/>
        <end position="21"/>
    </location>
</feature>
<evidence type="ECO:0000256" key="7">
    <source>
        <dbReference type="ARBA" id="ARBA00022722"/>
    </source>
</evidence>
<keyword evidence="10" id="KW-0539">Nucleus</keyword>
<evidence type="ECO:0000256" key="12">
    <source>
        <dbReference type="ARBA" id="ARBA00045850"/>
    </source>
</evidence>
<dbReference type="PRINTS" id="PR02086">
    <property type="entry name" value="PUTNUCHARBI1"/>
</dbReference>
<evidence type="ECO:0000256" key="1">
    <source>
        <dbReference type="ARBA" id="ARBA00001968"/>
    </source>
</evidence>
<dbReference type="GO" id="GO:0004519">
    <property type="term" value="F:endonuclease activity"/>
    <property type="evidence" value="ECO:0007669"/>
    <property type="project" value="UniProtKB-KW"/>
</dbReference>
<keyword evidence="9" id="KW-0378">Hydrolase</keyword>
<dbReference type="GO" id="GO:0005634">
    <property type="term" value="C:nucleus"/>
    <property type="evidence" value="ECO:0007669"/>
    <property type="project" value="UniProtKB-SubCell"/>
</dbReference>
<sequence length="365" mass="41965">MFLSSLRDSWTSSEDSSDSSDDELIGMGMKYKNENFIEKTVGAYDEEDFFNHFRLSRSTAEAIGEKYKENDVYKKGNHGAYGKISAFHQVLIFLWFIGHQTASFRDVADRFNITLSSLHRIVRRMVYFFSSMSPEIIKWPNDEEKTRIAEGFASSGFPNVIGAIDGSHVRLDKPSVDPDSYLNRKGFYSIQMQVVCDDKKRIRDVFIGYPGSVHDSRIFRNSPLYQNLADKCASYLLLGDSGYPLMPQLMTPYKDFGNLSRLQRNFNKILNKNRYRIEHTFGMLKQKFRQLYHVKLRDITLICHLIKACCVLHNLALDDNFELNEEELAASNDIAADVENVNGLEPSVNNAKRMRDEIAGRLPLQ</sequence>
<feature type="compositionally biased region" description="Low complexity" evidence="13">
    <location>
        <begin position="1"/>
        <end position="14"/>
    </location>
</feature>
<keyword evidence="6" id="KW-0963">Cytoplasm</keyword>
<evidence type="ECO:0000256" key="3">
    <source>
        <dbReference type="ARBA" id="ARBA00004496"/>
    </source>
</evidence>
<evidence type="ECO:0000256" key="2">
    <source>
        <dbReference type="ARBA" id="ARBA00004123"/>
    </source>
</evidence>
<comment type="subcellular location">
    <subcellularLocation>
        <location evidence="3">Cytoplasm</location>
    </subcellularLocation>
    <subcellularLocation>
        <location evidence="2">Nucleus</location>
    </subcellularLocation>
</comment>
<evidence type="ECO:0000259" key="14">
    <source>
        <dbReference type="Pfam" id="PF13359"/>
    </source>
</evidence>
<keyword evidence="15" id="KW-0255">Endonuclease</keyword>
<evidence type="ECO:0000256" key="13">
    <source>
        <dbReference type="SAM" id="MobiDB-lite"/>
    </source>
</evidence>
<evidence type="ECO:0000256" key="5">
    <source>
        <dbReference type="ARBA" id="ARBA00015519"/>
    </source>
</evidence>
<keyword evidence="7" id="KW-0540">Nuclease</keyword>
<organism evidence="15">
    <name type="scientific">Xenopsylla cheopis</name>
    <name type="common">Oriental rat flea</name>
    <name type="synonym">Pulex cheopis</name>
    <dbReference type="NCBI Taxonomy" id="163159"/>
    <lineage>
        <taxon>Eukaryota</taxon>
        <taxon>Metazoa</taxon>
        <taxon>Ecdysozoa</taxon>
        <taxon>Arthropoda</taxon>
        <taxon>Hexapoda</taxon>
        <taxon>Insecta</taxon>
        <taxon>Pterygota</taxon>
        <taxon>Neoptera</taxon>
        <taxon>Endopterygota</taxon>
        <taxon>Siphonaptera</taxon>
        <taxon>Pulicidae</taxon>
        <taxon>Xenopsyllinae</taxon>
        <taxon>Xenopsylla</taxon>
    </lineage>
</organism>
<dbReference type="InterPro" id="IPR026103">
    <property type="entry name" value="HARBI1_animal"/>
</dbReference>
<evidence type="ECO:0000256" key="8">
    <source>
        <dbReference type="ARBA" id="ARBA00022723"/>
    </source>
</evidence>
<proteinExistence type="inferred from homology"/>
<dbReference type="PANTHER" id="PTHR22930">
    <property type="match status" value="1"/>
</dbReference>
<dbReference type="PANTHER" id="PTHR22930:SF85">
    <property type="entry name" value="GH03217P-RELATED"/>
    <property type="match status" value="1"/>
</dbReference>